<feature type="region of interest" description="Disordered" evidence="1">
    <location>
        <begin position="1406"/>
        <end position="1468"/>
    </location>
</feature>
<gene>
    <name evidence="3" type="ORF">ALC53_01704</name>
</gene>
<dbReference type="GO" id="GO:0008061">
    <property type="term" value="F:chitin binding"/>
    <property type="evidence" value="ECO:0007669"/>
    <property type="project" value="InterPro"/>
</dbReference>
<dbReference type="GO" id="GO:0005576">
    <property type="term" value="C:extracellular region"/>
    <property type="evidence" value="ECO:0007669"/>
    <property type="project" value="InterPro"/>
</dbReference>
<dbReference type="SMART" id="SM00494">
    <property type="entry name" value="ChtBD2"/>
    <property type="match status" value="1"/>
</dbReference>
<dbReference type="InterPro" id="IPR002557">
    <property type="entry name" value="Chitin-bd_dom"/>
</dbReference>
<dbReference type="InterPro" id="IPR036508">
    <property type="entry name" value="Chitin-bd_dom_sf"/>
</dbReference>
<proteinExistence type="predicted"/>
<dbReference type="Gene3D" id="2.170.140.10">
    <property type="entry name" value="Chitin binding domain"/>
    <property type="match status" value="1"/>
</dbReference>
<evidence type="ECO:0000259" key="2">
    <source>
        <dbReference type="PROSITE" id="PS50940"/>
    </source>
</evidence>
<feature type="region of interest" description="Disordered" evidence="1">
    <location>
        <begin position="1632"/>
        <end position="1674"/>
    </location>
</feature>
<reference evidence="3 4" key="1">
    <citation type="submission" date="2015-09" db="EMBL/GenBank/DDBJ databases">
        <title>Atta colombica WGS genome.</title>
        <authorList>
            <person name="Nygaard S."/>
            <person name="Hu H."/>
            <person name="Boomsma J."/>
            <person name="Zhang G."/>
        </authorList>
    </citation>
    <scope>NUCLEOTIDE SEQUENCE [LARGE SCALE GENOMIC DNA]</scope>
    <source>
        <strain evidence="3">Treedump-2</strain>
        <tissue evidence="3">Whole body</tissue>
    </source>
</reference>
<accession>A0A195BUQ1</accession>
<feature type="domain" description="Chitin-binding type-2" evidence="2">
    <location>
        <begin position="155"/>
        <end position="220"/>
    </location>
</feature>
<protein>
    <recommendedName>
        <fullName evidence="2">Chitin-binding type-2 domain-containing protein</fullName>
    </recommendedName>
</protein>
<name>A0A195BUQ1_9HYME</name>
<sequence>MWRGGARCGRRSRESGWDLHNMGIAPEAKLLFRARLCAWCSIYSGKYWAVSTTCAGKHEVFSLTARIVLKDDLRASSSPFKHEKASRDVEHARLPEFFTELDLSSLEASEEDVEALKKIVKRLAPEKNGEYQVYQGVTGQPGVDYPALTSIPTTSFSCRGLRGGYYADLETNCQNSNIFRMSVFHICDNGRKISFLCPNGTIFQQSQLICDWWFKVDCSKSTELYEQSVEQLAEEEKKRVEARKMKSEFHREAEEQNNADYYDNVDYDGRQNGRTNPYGQSTDKQNQISERQNEPKSNQHFGPNNVFENTRSSGRFQENNALRTNEKTSQIPDNYDQSKQRQYDSESNYQAVNRQRNQLDTQNSKFNYEHNNKFQDSRNYKSNQNTRSNDKSFNNSKSRTSTRNNLFGLNQSQKATPTYMETTTFRTTTAAPPKEYQQFAESAAFVSNRGHFNSGKSENTRQYYYHSYDYRDHTTTASYRGHETTTLTPQRNRESETVSFTPKTGAPPYPGPTYAPIYKPKTTTLPPYETTLQYTPTTETSHYSTPYYRQDDVPETTYTNADTTTVTSFPSAEEFPTMSSSRTSPAIGRIPPASGNYQNQQYIDNRVTEQRDTDTSFATTRPYLNTESYRHNAANVTSTISQDAFPTTNVPCYDECHGQTYRPNYQNENSITNIENKGTTGDPWRATLQSFHQNSISSTEKPWRSTNGYQQSGSTSKTLSPYDTSFTYKQGKVLSTLGPYVPFTKNYVYSTMTTTPTPKPPTTMPTYSSTLTNYRITASNLIPKMKSSPPATSKPKDRATYLPEVGSKPPPTLEDRPYAEREHALSMLHSLQGLENNGENLSGIAKDGNSRNGPSAPGPSTLHSLALYFATAGDNLGFNETIESIASAEEAEGREEGNHSHNVSVELPTSILTQHTISSYVELFNLNNALEGNTTMTEFTSEAEDLSGEINDDLEIEQSEGPVNGAKRSNNTKLRELAQVFTHALSAYLQDPKTFKKVLTEIRPTQPPTTTDDGQFEMTTMYPTAEEYASVTKEKDEVLDFSDDINVTRRRKPTTIVPTTLQPPVTTDRSYSIYYTTPYDEYTTSESQTRRPIYYPSTTLLPPGASSHDSRDYIESSTQTGNTFAFEVNRVFTTTMNDIQNYDGDTRDTTDLSIYDNYFPLDEYENRNKIGGFQNNTARTFQPYGKNVKPIGATPINNYVASSTMASFVNSGKGTTLSSWGRGSAGDKPVQNLTPPPYHHHFGNVKSFTASNSILPNQVVRSTTPLSKSKPSYQTASTTVQPFRIRYYESTTAPSESLATARSSYAKFRNNYKLESNHREGTRKPLATTTATTIRNNMETLDPITATVSDATPYTATVIRATSNPTDASTTRHSNLLNDDHWTSSPMVTQLWETTVFVDPRHINHGLQSNVGTTQLPETTDNAISEESEPTASTARSSKLSSVDLDVTTESRTTSTPSPWQWATSDNDPPVTFTLLPTTFTAENTATPTPIITTRSSITTTITSSVTSTNAVSRDNLASTLLPFAHGNALNATESEVIKAHEMFGNLNETSSNTLMRVMKQADNNATVRQLVLLLISHCNGPRNKTMEQEKEQLLDALLRMPVNEFSSEESREIIAGINRLNFSIPKRSAALSNSTTIRTPRASSTRPTSSSPSVTTFRSRTGRKFRTTTESANAFARRSDDAVLETSNSLSEATASDSRALELLRSLYTVAAKWG</sequence>
<feature type="region of interest" description="Disordered" evidence="1">
    <location>
        <begin position="783"/>
        <end position="815"/>
    </location>
</feature>
<feature type="region of interest" description="Disordered" evidence="1">
    <location>
        <begin position="369"/>
        <end position="405"/>
    </location>
</feature>
<dbReference type="PANTHER" id="PTHR22933">
    <property type="entry name" value="FI18007P1-RELATED"/>
    <property type="match status" value="1"/>
</dbReference>
<feature type="compositionally biased region" description="Basic and acidic residues" evidence="1">
    <location>
        <begin position="369"/>
        <end position="379"/>
    </location>
</feature>
<dbReference type="SUPFAM" id="SSF57625">
    <property type="entry name" value="Invertebrate chitin-binding proteins"/>
    <property type="match status" value="1"/>
</dbReference>
<dbReference type="EMBL" id="KQ976409">
    <property type="protein sequence ID" value="KYM90938.1"/>
    <property type="molecule type" value="Genomic_DNA"/>
</dbReference>
<feature type="region of interest" description="Disordered" evidence="1">
    <location>
        <begin position="836"/>
        <end position="858"/>
    </location>
</feature>
<organism evidence="3 4">
    <name type="scientific">Atta colombica</name>
    <dbReference type="NCBI Taxonomy" id="520822"/>
    <lineage>
        <taxon>Eukaryota</taxon>
        <taxon>Metazoa</taxon>
        <taxon>Ecdysozoa</taxon>
        <taxon>Arthropoda</taxon>
        <taxon>Hexapoda</taxon>
        <taxon>Insecta</taxon>
        <taxon>Pterygota</taxon>
        <taxon>Neoptera</taxon>
        <taxon>Endopterygota</taxon>
        <taxon>Hymenoptera</taxon>
        <taxon>Apocrita</taxon>
        <taxon>Aculeata</taxon>
        <taxon>Formicoidea</taxon>
        <taxon>Formicidae</taxon>
        <taxon>Myrmicinae</taxon>
        <taxon>Atta</taxon>
    </lineage>
</organism>
<feature type="region of interest" description="Disordered" evidence="1">
    <location>
        <begin position="488"/>
        <end position="512"/>
    </location>
</feature>
<feature type="compositionally biased region" description="Low complexity" evidence="1">
    <location>
        <begin position="1635"/>
        <end position="1660"/>
    </location>
</feature>
<feature type="region of interest" description="Disordered" evidence="1">
    <location>
        <begin position="248"/>
        <end position="349"/>
    </location>
</feature>
<feature type="compositionally biased region" description="Polar residues" evidence="1">
    <location>
        <begin position="1406"/>
        <end position="1423"/>
    </location>
</feature>
<evidence type="ECO:0000313" key="4">
    <source>
        <dbReference type="Proteomes" id="UP000078540"/>
    </source>
</evidence>
<feature type="compositionally biased region" description="Polar residues" evidence="1">
    <location>
        <begin position="1430"/>
        <end position="1441"/>
    </location>
</feature>
<dbReference type="Pfam" id="PF01607">
    <property type="entry name" value="CBM_14"/>
    <property type="match status" value="1"/>
</dbReference>
<feature type="compositionally biased region" description="Low complexity" evidence="1">
    <location>
        <begin position="1448"/>
        <end position="1459"/>
    </location>
</feature>
<keyword evidence="4" id="KW-1185">Reference proteome</keyword>
<dbReference type="Proteomes" id="UP000078540">
    <property type="component" value="Unassembled WGS sequence"/>
</dbReference>
<evidence type="ECO:0000313" key="3">
    <source>
        <dbReference type="EMBL" id="KYM90938.1"/>
    </source>
</evidence>
<feature type="compositionally biased region" description="Polar residues" evidence="1">
    <location>
        <begin position="272"/>
        <end position="335"/>
    </location>
</feature>
<feature type="region of interest" description="Disordered" evidence="1">
    <location>
        <begin position="695"/>
        <end position="718"/>
    </location>
</feature>
<dbReference type="PROSITE" id="PS50940">
    <property type="entry name" value="CHIT_BIND_II"/>
    <property type="match status" value="1"/>
</dbReference>
<dbReference type="InterPro" id="IPR052976">
    <property type="entry name" value="Scoloptoxin-like"/>
</dbReference>
<evidence type="ECO:0000256" key="1">
    <source>
        <dbReference type="SAM" id="MobiDB-lite"/>
    </source>
</evidence>
<dbReference type="STRING" id="520822.A0A195BUQ1"/>
<feature type="compositionally biased region" description="Low complexity" evidence="1">
    <location>
        <begin position="391"/>
        <end position="405"/>
    </location>
</feature>
<dbReference type="PANTHER" id="PTHR22933:SF18">
    <property type="match status" value="1"/>
</dbReference>